<evidence type="ECO:0000313" key="3">
    <source>
        <dbReference type="Proteomes" id="UP000176778"/>
    </source>
</evidence>
<reference evidence="2 3" key="1">
    <citation type="journal article" date="2016" name="Nat. Commun.">
        <title>Thousands of microbial genomes shed light on interconnected biogeochemical processes in an aquifer system.</title>
        <authorList>
            <person name="Anantharaman K."/>
            <person name="Brown C.T."/>
            <person name="Hug L.A."/>
            <person name="Sharon I."/>
            <person name="Castelle C.J."/>
            <person name="Probst A.J."/>
            <person name="Thomas B.C."/>
            <person name="Singh A."/>
            <person name="Wilkins M.J."/>
            <person name="Karaoz U."/>
            <person name="Brodie E.L."/>
            <person name="Williams K.H."/>
            <person name="Hubbard S.S."/>
            <person name="Banfield J.F."/>
        </authorList>
    </citation>
    <scope>NUCLEOTIDE SEQUENCE [LARGE SCALE GENOMIC DNA]</scope>
</reference>
<keyword evidence="1" id="KW-0472">Membrane</keyword>
<dbReference type="AlphaFoldDB" id="A0A1F7X4S5"/>
<gene>
    <name evidence="2" type="ORF">A2Y68_01280</name>
</gene>
<comment type="caution">
    <text evidence="2">The sequence shown here is derived from an EMBL/GenBank/DDBJ whole genome shotgun (WGS) entry which is preliminary data.</text>
</comment>
<accession>A0A1F7X4S5</accession>
<proteinExistence type="predicted"/>
<name>A0A1F7X4S5_9BACT</name>
<dbReference type="EMBL" id="MGFR01000001">
    <property type="protein sequence ID" value="OGM10066.1"/>
    <property type="molecule type" value="Genomic_DNA"/>
</dbReference>
<sequence>MKAITWILAVAVIVLALFVVGLWVKVEGLEASRGLTVEGLGYIGEYITLNNQRLANDEQSISDLFASDSAMLDLIESILAMEQEELDLHRQAGQQAIPSQAPDEGEAIRFLATRRLNSAHCIVDDFPAPECLGGELYYRISGREWEKIPGRPWETWTMHLPDDTLYCFVDELAGAVLGESAVDQVCAAW</sequence>
<dbReference type="Proteomes" id="UP000176778">
    <property type="component" value="Unassembled WGS sequence"/>
</dbReference>
<evidence type="ECO:0000313" key="2">
    <source>
        <dbReference type="EMBL" id="OGM10066.1"/>
    </source>
</evidence>
<protein>
    <submittedName>
        <fullName evidence="2">Uncharacterized protein</fullName>
    </submittedName>
</protein>
<keyword evidence="1" id="KW-0812">Transmembrane</keyword>
<keyword evidence="1" id="KW-1133">Transmembrane helix</keyword>
<feature type="transmembrane region" description="Helical" evidence="1">
    <location>
        <begin position="6"/>
        <end position="24"/>
    </location>
</feature>
<organism evidence="2 3">
    <name type="scientific">Candidatus Woesebacteria bacterium RBG_13_46_13</name>
    <dbReference type="NCBI Taxonomy" id="1802479"/>
    <lineage>
        <taxon>Bacteria</taxon>
        <taxon>Candidatus Woeseibacteriota</taxon>
    </lineage>
</organism>
<evidence type="ECO:0000256" key="1">
    <source>
        <dbReference type="SAM" id="Phobius"/>
    </source>
</evidence>